<accession>A0AAX2ZJP4</accession>
<dbReference type="AlphaFoldDB" id="A0AAX2ZJP4"/>
<protein>
    <recommendedName>
        <fullName evidence="3">Lipoprotein</fullName>
    </recommendedName>
</protein>
<dbReference type="KEGG" id="tem:JW646_02370"/>
<name>A0AAX2ZJP4_9FIRM</name>
<evidence type="ECO:0000313" key="1">
    <source>
        <dbReference type="EMBL" id="UEL48319.1"/>
    </source>
</evidence>
<keyword evidence="2" id="KW-1185">Reference proteome</keyword>
<sequence>MKFNKKLLGLVIVSTLTLSFVGCGSSELDEQKESEKQAEQQQETNVDLNNLTSYEDVKSAYDANIEKIMNKEQVQELDMKSIKLDDVIEKANKAKDIVDTIENTSDKISTIDKLVSIDDLSNNTTEDTMKETLKYIIAEYENGNLENNPETSLYIVRYLDTRLDNHPNMKDADELVFDMYQICKDTIRGIEDSIDSNKEQINEKLQSVKSSLN</sequence>
<organism evidence="1 2">
    <name type="scientific">Terrisporobacter hibernicus</name>
    <dbReference type="NCBI Taxonomy" id="2813371"/>
    <lineage>
        <taxon>Bacteria</taxon>
        <taxon>Bacillati</taxon>
        <taxon>Bacillota</taxon>
        <taxon>Clostridia</taxon>
        <taxon>Peptostreptococcales</taxon>
        <taxon>Peptostreptococcaceae</taxon>
        <taxon>Terrisporobacter</taxon>
    </lineage>
</organism>
<reference evidence="1 2" key="1">
    <citation type="journal article" date="2023" name="Int. J. Syst. Evol. Microbiol.">
        <title>Terrisporobacter hibernicus sp. nov., isolated from bovine faeces in Northern Ireland.</title>
        <authorList>
            <person name="Mitchell M."/>
            <person name="Nguyen S.V."/>
            <person name="Connor M."/>
            <person name="Fairley D.J."/>
            <person name="Donoghue O."/>
            <person name="Marshall H."/>
            <person name="Koolman L."/>
            <person name="McMullan G."/>
            <person name="Schaffer K.E."/>
            <person name="McGrath J.W."/>
            <person name="Fanning S."/>
        </authorList>
    </citation>
    <scope>NUCLEOTIDE SEQUENCE [LARGE SCALE GENOMIC DNA]</scope>
    <source>
        <strain evidence="1 2">MCA3</strain>
    </source>
</reference>
<dbReference type="EMBL" id="CP081135">
    <property type="protein sequence ID" value="UEL48319.1"/>
    <property type="molecule type" value="Genomic_DNA"/>
</dbReference>
<proteinExistence type="predicted"/>
<dbReference type="Proteomes" id="UP001198983">
    <property type="component" value="Chromosome"/>
</dbReference>
<gene>
    <name evidence="1" type="ORF">JW646_02370</name>
</gene>
<evidence type="ECO:0008006" key="3">
    <source>
        <dbReference type="Google" id="ProtNLM"/>
    </source>
</evidence>
<evidence type="ECO:0000313" key="2">
    <source>
        <dbReference type="Proteomes" id="UP001198983"/>
    </source>
</evidence>
<dbReference type="RefSeq" id="WP_228416451.1">
    <property type="nucleotide sequence ID" value="NZ_CP081135.1"/>
</dbReference>
<dbReference type="PROSITE" id="PS51257">
    <property type="entry name" value="PROKAR_LIPOPROTEIN"/>
    <property type="match status" value="1"/>
</dbReference>